<keyword evidence="2" id="KW-1185">Reference proteome</keyword>
<dbReference type="HOGENOM" id="CLU_2287667_0_0_5"/>
<evidence type="ECO:0000313" key="2">
    <source>
        <dbReference type="Proteomes" id="UP000005952"/>
    </source>
</evidence>
<dbReference type="Proteomes" id="UP000005952">
    <property type="component" value="Chromosome"/>
</dbReference>
<name>N0B201_9HYPH</name>
<reference evidence="1 2" key="1">
    <citation type="journal article" date="2013" name="Genome Announc.">
        <title>Genome sequences for three denitrifying bacterial strains isolated from a uranium- and nitrate-contaminated subsurface environment.</title>
        <authorList>
            <person name="Venkatramanan R."/>
            <person name="Prakash O."/>
            <person name="Woyke T."/>
            <person name="Chain P."/>
            <person name="Goodwin L.A."/>
            <person name="Watson D."/>
            <person name="Brooks S."/>
            <person name="Kostka J.E."/>
            <person name="Green S.J."/>
        </authorList>
    </citation>
    <scope>NUCLEOTIDE SEQUENCE [LARGE SCALE GENOMIC DNA]</scope>
    <source>
        <strain evidence="1 2">1NES1</strain>
    </source>
</reference>
<dbReference type="KEGG" id="hdt:HYPDE_26438"/>
<sequence length="101" mass="10772">MPNFAGSRPMLAIHSSTKRVLPRCKPASVATTSDEELARLASGQAQILVDGLACLIGQLKPYRPAGFLLPDGCAVHRVSTRRNIIDADGNYVTAAKLAVDR</sequence>
<dbReference type="AlphaFoldDB" id="N0B201"/>
<dbReference type="EMBL" id="CP005587">
    <property type="protein sequence ID" value="AGK56968.1"/>
    <property type="molecule type" value="Genomic_DNA"/>
</dbReference>
<evidence type="ECO:0000313" key="1">
    <source>
        <dbReference type="EMBL" id="AGK56968.1"/>
    </source>
</evidence>
<organism evidence="1 2">
    <name type="scientific">Hyphomicrobium denitrificans 1NES1</name>
    <dbReference type="NCBI Taxonomy" id="670307"/>
    <lineage>
        <taxon>Bacteria</taxon>
        <taxon>Pseudomonadati</taxon>
        <taxon>Pseudomonadota</taxon>
        <taxon>Alphaproteobacteria</taxon>
        <taxon>Hyphomicrobiales</taxon>
        <taxon>Hyphomicrobiaceae</taxon>
        <taxon>Hyphomicrobium</taxon>
    </lineage>
</organism>
<protein>
    <submittedName>
        <fullName evidence="1">Uncharacterized protein</fullName>
    </submittedName>
</protein>
<proteinExistence type="predicted"/>
<gene>
    <name evidence="1" type="ORF">HYPDE_26438</name>
</gene>
<accession>N0B201</accession>